<dbReference type="GO" id="GO:0000724">
    <property type="term" value="P:double-strand break repair via homologous recombination"/>
    <property type="evidence" value="ECO:0007669"/>
    <property type="project" value="TreeGrafter"/>
</dbReference>
<comment type="caution">
    <text evidence="5">The sequence shown here is derived from an EMBL/GenBank/DDBJ whole genome shotgun (WGS) entry which is preliminary data.</text>
</comment>
<dbReference type="GO" id="GO:0006289">
    <property type="term" value="P:nucleotide-excision repair"/>
    <property type="evidence" value="ECO:0007669"/>
    <property type="project" value="TreeGrafter"/>
</dbReference>
<comment type="subcellular location">
    <subcellularLocation>
        <location evidence="1">Nucleus</location>
    </subcellularLocation>
</comment>
<sequence>MRFRGKLVDTACIQHFSRVLGTIAKLCKTCVLRITADKLYFILLEKVVSGGTHTWCEVTQSHFFDEFMLDGLSKEDNEIFLELVPENLLRAMKTAQVAKWIKIKLTKKHTPCLTVEVDLPTAIGLSRNVVHYISVTVLPKRLWSDYEEPEMPEFDVSIALPALKLLRNVVDKMKSMSSYVIISANHNGEMKLLTETEVALVCTYFKDLANPTWKSGLDAHFFRSPHRSNVDKREFFDVKVDCKKLAQFLNVQQLCPSRVICNLNANHLIHVTLLHDDFSLQYFMPAVVS</sequence>
<dbReference type="GO" id="GO:0005730">
    <property type="term" value="C:nucleolus"/>
    <property type="evidence" value="ECO:0007669"/>
    <property type="project" value="InterPro"/>
</dbReference>
<dbReference type="GO" id="GO:0044778">
    <property type="term" value="P:meiotic DNA integrity checkpoint signaling"/>
    <property type="evidence" value="ECO:0007669"/>
    <property type="project" value="TreeGrafter"/>
</dbReference>
<evidence type="ECO:0000313" key="5">
    <source>
        <dbReference type="EMBL" id="CAE1286575.1"/>
    </source>
</evidence>
<dbReference type="PIRSF" id="PIRSF011312">
    <property type="entry name" value="Cell_cycle_HUS1"/>
    <property type="match status" value="1"/>
</dbReference>
<evidence type="ECO:0000256" key="3">
    <source>
        <dbReference type="ARBA" id="ARBA00023242"/>
    </source>
</evidence>
<dbReference type="OrthoDB" id="10063861at2759"/>
<dbReference type="AlphaFoldDB" id="A0A812D256"/>
<evidence type="ECO:0000256" key="1">
    <source>
        <dbReference type="ARBA" id="ARBA00004123"/>
    </source>
</evidence>
<proteinExistence type="inferred from homology"/>
<dbReference type="GO" id="GO:0030896">
    <property type="term" value="C:checkpoint clamp complex"/>
    <property type="evidence" value="ECO:0007669"/>
    <property type="project" value="InterPro"/>
</dbReference>
<dbReference type="Gene3D" id="3.70.10.10">
    <property type="match status" value="1"/>
</dbReference>
<keyword evidence="3" id="KW-0539">Nucleus</keyword>
<dbReference type="Pfam" id="PF04005">
    <property type="entry name" value="Hus1"/>
    <property type="match status" value="1"/>
</dbReference>
<evidence type="ECO:0000256" key="4">
    <source>
        <dbReference type="PIRNR" id="PIRNR011312"/>
    </source>
</evidence>
<reference evidence="5" key="1">
    <citation type="submission" date="2021-01" db="EMBL/GenBank/DDBJ databases">
        <authorList>
            <person name="Li R."/>
            <person name="Bekaert M."/>
        </authorList>
    </citation>
    <scope>NUCLEOTIDE SEQUENCE</scope>
    <source>
        <strain evidence="5">Farmed</strain>
    </source>
</reference>
<gene>
    <name evidence="5" type="ORF">SPHA_46071</name>
</gene>
<dbReference type="GO" id="GO:0031573">
    <property type="term" value="P:mitotic intra-S DNA damage checkpoint signaling"/>
    <property type="evidence" value="ECO:0007669"/>
    <property type="project" value="TreeGrafter"/>
</dbReference>
<dbReference type="GO" id="GO:0035861">
    <property type="term" value="C:site of double-strand break"/>
    <property type="evidence" value="ECO:0007669"/>
    <property type="project" value="TreeGrafter"/>
</dbReference>
<dbReference type="InterPro" id="IPR016580">
    <property type="entry name" value="HUS1"/>
</dbReference>
<protein>
    <recommendedName>
        <fullName evidence="4">Checkpoint protein</fullName>
    </recommendedName>
</protein>
<dbReference type="PANTHER" id="PTHR12900">
    <property type="entry name" value="MITOTIC AND DNA DAMAGE CHECKPOINT PROTEIN HUS1"/>
    <property type="match status" value="1"/>
</dbReference>
<evidence type="ECO:0000313" key="6">
    <source>
        <dbReference type="Proteomes" id="UP000597762"/>
    </source>
</evidence>
<comment type="similarity">
    <text evidence="2 4">Belongs to the HUS1 family.</text>
</comment>
<dbReference type="GO" id="GO:0033314">
    <property type="term" value="P:mitotic DNA replication checkpoint signaling"/>
    <property type="evidence" value="ECO:0007669"/>
    <property type="project" value="TreeGrafter"/>
</dbReference>
<keyword evidence="6" id="KW-1185">Reference proteome</keyword>
<dbReference type="PANTHER" id="PTHR12900:SF0">
    <property type="entry name" value="CHECKPOINT PROTEIN"/>
    <property type="match status" value="1"/>
</dbReference>
<organism evidence="5 6">
    <name type="scientific">Acanthosepion pharaonis</name>
    <name type="common">Pharaoh cuttlefish</name>
    <name type="synonym">Sepia pharaonis</name>
    <dbReference type="NCBI Taxonomy" id="158019"/>
    <lineage>
        <taxon>Eukaryota</taxon>
        <taxon>Metazoa</taxon>
        <taxon>Spiralia</taxon>
        <taxon>Lophotrochozoa</taxon>
        <taxon>Mollusca</taxon>
        <taxon>Cephalopoda</taxon>
        <taxon>Coleoidea</taxon>
        <taxon>Decapodiformes</taxon>
        <taxon>Sepiida</taxon>
        <taxon>Sepiina</taxon>
        <taxon>Sepiidae</taxon>
        <taxon>Acanthosepion</taxon>
    </lineage>
</organism>
<dbReference type="InterPro" id="IPR007150">
    <property type="entry name" value="HUS1/Mec3"/>
</dbReference>
<name>A0A812D256_ACAPH</name>
<dbReference type="EMBL" id="CAHIKZ030002412">
    <property type="protein sequence ID" value="CAE1286575.1"/>
    <property type="molecule type" value="Genomic_DNA"/>
</dbReference>
<evidence type="ECO:0000256" key="2">
    <source>
        <dbReference type="ARBA" id="ARBA00005563"/>
    </source>
</evidence>
<accession>A0A812D256</accession>
<dbReference type="Proteomes" id="UP000597762">
    <property type="component" value="Unassembled WGS sequence"/>
</dbReference>
<dbReference type="GO" id="GO:0000723">
    <property type="term" value="P:telomere maintenance"/>
    <property type="evidence" value="ECO:0007669"/>
    <property type="project" value="TreeGrafter"/>
</dbReference>